<comment type="caution">
    <text evidence="1">The sequence shown here is derived from an EMBL/GenBank/DDBJ whole genome shotgun (WGS) entry which is preliminary data.</text>
</comment>
<evidence type="ECO:0000313" key="1">
    <source>
        <dbReference type="EMBL" id="KAK7694698.1"/>
    </source>
</evidence>
<name>A0AAW0GVX1_9APHY</name>
<dbReference type="Gene3D" id="1.20.1280.50">
    <property type="match status" value="1"/>
</dbReference>
<keyword evidence="2" id="KW-1185">Reference proteome</keyword>
<evidence type="ECO:0008006" key="3">
    <source>
        <dbReference type="Google" id="ProtNLM"/>
    </source>
</evidence>
<dbReference type="Proteomes" id="UP001385951">
    <property type="component" value="Unassembled WGS sequence"/>
</dbReference>
<accession>A0AAW0GVX1</accession>
<sequence length="510" mass="57544">MHILDLPSELLSEILVYYIRGEQSRYNYQASSPPFQEWYCFLLVCQRWYSVAIECPQLWDFICIPSSILHVETMVKRSKDVPLYVLSVASDSHRYDKGALALVFDQAHRIEHLDMDITAEVKDLLSIYPSPLPLPIVQYLSVTNNYKSGNFPFGSSTSLHTFTSSRYSLDQLTGVVITPSLRRLNVTPDREEEVGHVLEFLHKTSLAQEAIDNWLRSRSISRIPQLTALRYLTILIITVSSPDVNLLQHLSCPPGLHLGLTVQCGVLDKNVVLEFFEPLLAICGIASPQIAGNKVRAVELSLRARWNFNVRCWTALPSYLGPIVKTRRSNLAVYIEAGPGPDINIEEVCEAFTRSIVTTSLEVLILPDEWSARQRTSIIKALSPMRNIRVLVARNWRWHRLYALLTPQVPRSESSDDDLLIACPEVEDVYVQWLYAKPPDTTSSVVKEPPSPSESSFASQLINMLEQRDAYGSGIARFHLGDDDLGGDVLPAEDREKILQCKAATVMIHK</sequence>
<evidence type="ECO:0000313" key="2">
    <source>
        <dbReference type="Proteomes" id="UP001385951"/>
    </source>
</evidence>
<reference evidence="1 2" key="1">
    <citation type="submission" date="2022-09" db="EMBL/GenBank/DDBJ databases">
        <authorList>
            <person name="Palmer J.M."/>
        </authorList>
    </citation>
    <scope>NUCLEOTIDE SEQUENCE [LARGE SCALE GENOMIC DNA]</scope>
    <source>
        <strain evidence="1 2">DSM 7382</strain>
    </source>
</reference>
<proteinExistence type="predicted"/>
<dbReference type="EMBL" id="JASBNA010000002">
    <property type="protein sequence ID" value="KAK7694698.1"/>
    <property type="molecule type" value="Genomic_DNA"/>
</dbReference>
<organism evidence="1 2">
    <name type="scientific">Cerrena zonata</name>
    <dbReference type="NCBI Taxonomy" id="2478898"/>
    <lineage>
        <taxon>Eukaryota</taxon>
        <taxon>Fungi</taxon>
        <taxon>Dikarya</taxon>
        <taxon>Basidiomycota</taxon>
        <taxon>Agaricomycotina</taxon>
        <taxon>Agaricomycetes</taxon>
        <taxon>Polyporales</taxon>
        <taxon>Cerrenaceae</taxon>
        <taxon>Cerrena</taxon>
    </lineage>
</organism>
<protein>
    <recommendedName>
        <fullName evidence="3">F-box domain-containing protein</fullName>
    </recommendedName>
</protein>
<dbReference type="AlphaFoldDB" id="A0AAW0GVX1"/>
<gene>
    <name evidence="1" type="ORF">QCA50_001886</name>
</gene>